<proteinExistence type="inferred from homology"/>
<dbReference type="Pfam" id="PF00205">
    <property type="entry name" value="TPP_enzyme_M"/>
    <property type="match status" value="1"/>
</dbReference>
<dbReference type="GO" id="GO:0030976">
    <property type="term" value="F:thiamine pyrophosphate binding"/>
    <property type="evidence" value="ECO:0007669"/>
    <property type="project" value="InterPro"/>
</dbReference>
<evidence type="ECO:0000313" key="5">
    <source>
        <dbReference type="Proteomes" id="UP000588112"/>
    </source>
</evidence>
<comment type="caution">
    <text evidence="4">The sequence shown here is derived from an EMBL/GenBank/DDBJ whole genome shotgun (WGS) entry which is preliminary data.</text>
</comment>
<dbReference type="CDD" id="cd00568">
    <property type="entry name" value="TPP_enzymes"/>
    <property type="match status" value="1"/>
</dbReference>
<evidence type="ECO:0000313" key="4">
    <source>
        <dbReference type="EMBL" id="MBB5624829.1"/>
    </source>
</evidence>
<dbReference type="InterPro" id="IPR012000">
    <property type="entry name" value="Thiamin_PyroP_enz_cen_dom"/>
</dbReference>
<evidence type="ECO:0000259" key="3">
    <source>
        <dbReference type="Pfam" id="PF02775"/>
    </source>
</evidence>
<feature type="domain" description="Thiamine pyrophosphate enzyme central" evidence="2">
    <location>
        <begin position="5"/>
        <end position="65"/>
    </location>
</feature>
<accession>A0A7W8YZT9</accession>
<name>A0A7W8YZT9_9ACTN</name>
<dbReference type="Pfam" id="PF02775">
    <property type="entry name" value="TPP_enzyme_C"/>
    <property type="match status" value="1"/>
</dbReference>
<dbReference type="PANTHER" id="PTHR18968:SF13">
    <property type="entry name" value="ACETOLACTATE SYNTHASE CATALYTIC SUBUNIT, MITOCHONDRIAL"/>
    <property type="match status" value="1"/>
</dbReference>
<gene>
    <name evidence="4" type="ORF">BJ981_000528</name>
</gene>
<comment type="similarity">
    <text evidence="1">Belongs to the TPP enzyme family.</text>
</comment>
<dbReference type="EMBL" id="JACHBR010000001">
    <property type="protein sequence ID" value="MBB5624829.1"/>
    <property type="molecule type" value="Genomic_DNA"/>
</dbReference>
<dbReference type="InterPro" id="IPR029061">
    <property type="entry name" value="THDP-binding"/>
</dbReference>
<dbReference type="GO" id="GO:0003984">
    <property type="term" value="F:acetolactate synthase activity"/>
    <property type="evidence" value="ECO:0007669"/>
    <property type="project" value="TreeGrafter"/>
</dbReference>
<dbReference type="GO" id="GO:0050660">
    <property type="term" value="F:flavin adenine dinucleotide binding"/>
    <property type="evidence" value="ECO:0007669"/>
    <property type="project" value="TreeGrafter"/>
</dbReference>
<feature type="domain" description="Thiamine pyrophosphate enzyme TPP-binding" evidence="3">
    <location>
        <begin position="129"/>
        <end position="262"/>
    </location>
</feature>
<reference evidence="4 5" key="1">
    <citation type="submission" date="2020-08" db="EMBL/GenBank/DDBJ databases">
        <title>Sequencing the genomes of 1000 actinobacteria strains.</title>
        <authorList>
            <person name="Klenk H.-P."/>
        </authorList>
    </citation>
    <scope>NUCLEOTIDE SEQUENCE [LARGE SCALE GENOMIC DNA]</scope>
    <source>
        <strain evidence="4 5">DSM 45790</strain>
    </source>
</reference>
<dbReference type="SUPFAM" id="SSF52518">
    <property type="entry name" value="Thiamin diphosphate-binding fold (THDP-binding)"/>
    <property type="match status" value="1"/>
</dbReference>
<dbReference type="InterPro" id="IPR029035">
    <property type="entry name" value="DHS-like_NAD/FAD-binding_dom"/>
</dbReference>
<evidence type="ECO:0000259" key="2">
    <source>
        <dbReference type="Pfam" id="PF00205"/>
    </source>
</evidence>
<sequence>MRHWLATCDVVLAIGTELGPADLWEERFALTGTLIRVDVDPAQMYGDHVADVAIVADAALAVQGLGDHLRDVAGPASREGPGCDYRAEQEKLTGRWTGYLRALGQALPEDAIIVGDNSMVVYHGALVGMVIDPPGRFLFPAGFGTLGFALPAGIGAKLGRPDRPVAVLAGDGALQFSLQELAMAVELGLSLPVIVALNGGFGEIREEMVRKGMRPVAVDLHGPDFPVLAEAYGAHGRAVKSPEGLREAVEEALRTPVPTVITFTEPCGDDGPE</sequence>
<dbReference type="Gene3D" id="3.40.50.1220">
    <property type="entry name" value="TPP-binding domain"/>
    <property type="match status" value="1"/>
</dbReference>
<dbReference type="InterPro" id="IPR011766">
    <property type="entry name" value="TPP_enzyme_TPP-bd"/>
</dbReference>
<dbReference type="AlphaFoldDB" id="A0A7W8YZT9"/>
<dbReference type="PANTHER" id="PTHR18968">
    <property type="entry name" value="THIAMINE PYROPHOSPHATE ENZYMES"/>
    <property type="match status" value="1"/>
</dbReference>
<evidence type="ECO:0000256" key="1">
    <source>
        <dbReference type="ARBA" id="ARBA00007812"/>
    </source>
</evidence>
<dbReference type="GO" id="GO:0005948">
    <property type="term" value="C:acetolactate synthase complex"/>
    <property type="evidence" value="ECO:0007669"/>
    <property type="project" value="TreeGrafter"/>
</dbReference>
<dbReference type="GO" id="GO:0009097">
    <property type="term" value="P:isoleucine biosynthetic process"/>
    <property type="evidence" value="ECO:0007669"/>
    <property type="project" value="TreeGrafter"/>
</dbReference>
<dbReference type="GO" id="GO:0009099">
    <property type="term" value="P:L-valine biosynthetic process"/>
    <property type="evidence" value="ECO:0007669"/>
    <property type="project" value="TreeGrafter"/>
</dbReference>
<dbReference type="InterPro" id="IPR045229">
    <property type="entry name" value="TPP_enz"/>
</dbReference>
<protein>
    <submittedName>
        <fullName evidence="4">Thiamine pyrophosphate-dependent acetolactate synthase large subunit-like protein</fullName>
    </submittedName>
</protein>
<organism evidence="4 5">
    <name type="scientific">Sphaerisporangium krabiense</name>
    <dbReference type="NCBI Taxonomy" id="763782"/>
    <lineage>
        <taxon>Bacteria</taxon>
        <taxon>Bacillati</taxon>
        <taxon>Actinomycetota</taxon>
        <taxon>Actinomycetes</taxon>
        <taxon>Streptosporangiales</taxon>
        <taxon>Streptosporangiaceae</taxon>
        <taxon>Sphaerisporangium</taxon>
    </lineage>
</organism>
<dbReference type="SUPFAM" id="SSF52467">
    <property type="entry name" value="DHS-like NAD/FAD-binding domain"/>
    <property type="match status" value="1"/>
</dbReference>
<dbReference type="Proteomes" id="UP000588112">
    <property type="component" value="Unassembled WGS sequence"/>
</dbReference>
<dbReference type="Gene3D" id="3.40.50.970">
    <property type="match status" value="1"/>
</dbReference>
<dbReference type="GO" id="GO:0000287">
    <property type="term" value="F:magnesium ion binding"/>
    <property type="evidence" value="ECO:0007669"/>
    <property type="project" value="InterPro"/>
</dbReference>
<keyword evidence="5" id="KW-1185">Reference proteome</keyword>